<keyword evidence="2" id="KW-1185">Reference proteome</keyword>
<dbReference type="Proteomes" id="UP000033115">
    <property type="component" value="Chromosome"/>
</dbReference>
<dbReference type="HOGENOM" id="CLU_136077_0_0_9"/>
<dbReference type="PROSITE" id="PS51257">
    <property type="entry name" value="PROKAR_LIPOPROTEIN"/>
    <property type="match status" value="1"/>
</dbReference>
<proteinExistence type="predicted"/>
<organism evidence="1 2">
    <name type="scientific">Clostridium scatologenes</name>
    <dbReference type="NCBI Taxonomy" id="1548"/>
    <lineage>
        <taxon>Bacteria</taxon>
        <taxon>Bacillati</taxon>
        <taxon>Bacillota</taxon>
        <taxon>Clostridia</taxon>
        <taxon>Eubacteriales</taxon>
        <taxon>Clostridiaceae</taxon>
        <taxon>Clostridium</taxon>
    </lineage>
</organism>
<evidence type="ECO:0000313" key="2">
    <source>
        <dbReference type="Proteomes" id="UP000033115"/>
    </source>
</evidence>
<evidence type="ECO:0000313" key="1">
    <source>
        <dbReference type="EMBL" id="AKA68856.1"/>
    </source>
</evidence>
<gene>
    <name evidence="1" type="ORF">CSCA_1731</name>
</gene>
<dbReference type="KEGG" id="csq:CSCA_1731"/>
<dbReference type="RefSeq" id="WP_029161953.1">
    <property type="nucleotide sequence ID" value="NZ_CP009933.1"/>
</dbReference>
<protein>
    <submittedName>
        <fullName evidence="1">Putative lipoprotein</fullName>
    </submittedName>
</protein>
<dbReference type="EMBL" id="CP009933">
    <property type="protein sequence ID" value="AKA68856.1"/>
    <property type="molecule type" value="Genomic_DNA"/>
</dbReference>
<name>A0A0E3GQN0_CLOSL</name>
<keyword evidence="1" id="KW-0449">Lipoprotein</keyword>
<accession>A0A0E3GQN0</accession>
<sequence length="160" mass="17785">MLSKRERTLIATVAMVISLLAGCSNDVANKVYDDNSKICKEYDTFGMDNSNEKVEQGVYKANLKISGDTTIWEYKSDKDFDLKVPYNLYVKSGKGKIVLISPDNKVTTLVEKSSKAGNGGKESMMLSIKKGNNRIKLVGYKKADMNVEIHLDKGNFKTNS</sequence>
<dbReference type="AlphaFoldDB" id="A0A0E3GQN0"/>
<reference evidence="1 2" key="1">
    <citation type="journal article" date="2015" name="J. Biotechnol.">
        <title>Complete genome sequence of a malodorant-producing acetogen, Clostridium scatologenes ATCC 25775(T).</title>
        <authorList>
            <person name="Zhu Z."/>
            <person name="Guo T."/>
            <person name="Zheng H."/>
            <person name="Song T."/>
            <person name="Ouyang P."/>
            <person name="Xie J."/>
        </authorList>
    </citation>
    <scope>NUCLEOTIDE SEQUENCE [LARGE SCALE GENOMIC DNA]</scope>
    <source>
        <strain evidence="1 2">ATCC 25775</strain>
    </source>
</reference>